<sequence>MKIKKLIVVSALAISITGAGILATKVTDASNEPNLAEKLDQGTAHINYEQPMFDRIKDKSVVKKIQDSWDRALKVLEANKIEAVQDDKAWELINSGDVDIEFTNHLTQKEAFSFNAAFNSEVKKEALKSGDYWPALLLNKSEGKAILFWERVNGEVVVVNLNQNLSKGTTPSWSVEGPALEYK</sequence>
<evidence type="ECO:0000256" key="1">
    <source>
        <dbReference type="SAM" id="SignalP"/>
    </source>
</evidence>
<evidence type="ECO:0000313" key="3">
    <source>
        <dbReference type="Proteomes" id="UP001161691"/>
    </source>
</evidence>
<protein>
    <submittedName>
        <fullName evidence="2">Uncharacterized protein</fullName>
    </submittedName>
</protein>
<organism evidence="2 3">
    <name type="scientific">Cohnella hashimotonis</name>
    <dbReference type="NCBI Taxonomy" id="2826895"/>
    <lineage>
        <taxon>Bacteria</taxon>
        <taxon>Bacillati</taxon>
        <taxon>Bacillota</taxon>
        <taxon>Bacilli</taxon>
        <taxon>Bacillales</taxon>
        <taxon>Paenibacillaceae</taxon>
        <taxon>Cohnella</taxon>
    </lineage>
</organism>
<feature type="chain" id="PRO_5045133127" evidence="1">
    <location>
        <begin position="20"/>
        <end position="183"/>
    </location>
</feature>
<keyword evidence="1" id="KW-0732">Signal</keyword>
<evidence type="ECO:0000313" key="2">
    <source>
        <dbReference type="EMBL" id="MDI4650056.1"/>
    </source>
</evidence>
<dbReference type="EMBL" id="JAGRPV010000001">
    <property type="protein sequence ID" value="MDI4650056.1"/>
    <property type="molecule type" value="Genomic_DNA"/>
</dbReference>
<name>A0ABT6TU52_9BACL</name>
<gene>
    <name evidence="2" type="ORF">KB449_34320</name>
</gene>
<dbReference type="Proteomes" id="UP001161691">
    <property type="component" value="Unassembled WGS sequence"/>
</dbReference>
<reference evidence="2" key="1">
    <citation type="submission" date="2023-04" db="EMBL/GenBank/DDBJ databases">
        <title>Comparative genomic analysis of Cohnella hashimotonis sp. nov., isolated from the International Space Station.</title>
        <authorList>
            <person name="Venkateswaran K."/>
            <person name="Simpson A."/>
        </authorList>
    </citation>
    <scope>NUCLEOTIDE SEQUENCE</scope>
    <source>
        <strain evidence="2">F6_2S_P_1</strain>
    </source>
</reference>
<keyword evidence="3" id="KW-1185">Reference proteome</keyword>
<proteinExistence type="predicted"/>
<feature type="signal peptide" evidence="1">
    <location>
        <begin position="1"/>
        <end position="19"/>
    </location>
</feature>
<comment type="caution">
    <text evidence="2">The sequence shown here is derived from an EMBL/GenBank/DDBJ whole genome shotgun (WGS) entry which is preliminary data.</text>
</comment>
<dbReference type="RefSeq" id="WP_282912653.1">
    <property type="nucleotide sequence ID" value="NZ_JAGRPV010000001.1"/>
</dbReference>
<accession>A0ABT6TU52</accession>